<sequence>MKLYDLSVRKPVTVFVAIACICVLGVISLQRLKLAFLPKVDFPAMWVMASYPNQNPLILEREVTKPLEEGLSTIKGVRKVSSETESDQVVIRLDFNWGMELDLIRLELGLKLEEIKPTLPDGLRHIDIFSFNTEDIPVIQGRISAPGIDLSENYDLLEKHIKQKLERIPGVAKVDLGGVLPKEVSIELHLDKIKEHGVDVGEVVQSLARDNVNLSAGKIKTNGLVYNLRSQGKINTLEEFAEMKVTDSGLLLKDIADVLYEEPPIGYRRHLDGDAALALEVYKESTANTVEVATAVNAIVKNEIAADPLLEGITLLVWGDQGKDITEGLDGLTQAGLYGALFAVIVLFLFLRRLDATLIVATAIPISVIGSFIFLYAFGQTLNILTMMGLMLAVGMLVDNAVVVLESIYQKYLEGENAVEATRHGTREVIVALIAATSTTMIVFLSLVVSDDNQLGVWLSSIGLTICITLALSLLVSTTAIPLFASKVLDRFKKPEEAKNPGFLKGYTAVLNWSLRHPVWTGVLLLGLVGSTALPFSQLKNFKGTSFKTERLYMEYEFQDFFFLSDAEKAVDEVEAYIDTRREDWGLESVYSYMQENYAATSLNFKDRHMPVARFKEIRKELREGLPEIAGVKFMFDDDEQSSSQAVRIQLFGTETDILKTTGEKVAKLIEGIDGLYDIKSGKSSGKKELQVTIDREKANLYGISPEQVAETFGFTLRATYLPRFQAGERETDVTFGLRIEDRAYIHQVEQIPMGQGVKLGSIAKFEYADRPETIRRVDRKAHHVVRGTYEGENFNEMKEEIEARMQDFDFPPGVTWSWSDRLIQEDEDMDAMLLNLGLALILVYLVMASLFESLTQPFMIFSTIFFSLVGVSWLLFFTRTEFEVMAGIGMMILIGIVVNNGIIMMDRINHYRLTGMPLEQAVHDGAIDRIRPILMTAATTIMGLIPMAIGNSGLGGAYYFPLARTVIGGLASSTVLTLVGLPFVILTSHRTAKGLVRLFKWIVNKTRRGKKSQEQPAPA</sequence>
<feature type="transmembrane region" description="Helical" evidence="1">
    <location>
        <begin position="384"/>
        <end position="408"/>
    </location>
</feature>
<feature type="transmembrane region" description="Helical" evidence="1">
    <location>
        <begin position="335"/>
        <end position="351"/>
    </location>
</feature>
<feature type="transmembrane region" description="Helical" evidence="1">
    <location>
        <begin position="12"/>
        <end position="29"/>
    </location>
</feature>
<dbReference type="SUPFAM" id="SSF82714">
    <property type="entry name" value="Multidrug efflux transporter AcrB TolC docking domain, DN and DC subdomains"/>
    <property type="match status" value="2"/>
</dbReference>
<feature type="transmembrane region" description="Helical" evidence="1">
    <location>
        <begin position="358"/>
        <end position="378"/>
    </location>
</feature>
<evidence type="ECO:0000256" key="1">
    <source>
        <dbReference type="SAM" id="Phobius"/>
    </source>
</evidence>
<dbReference type="Gene3D" id="3.30.70.1320">
    <property type="entry name" value="Multidrug efflux transporter AcrB pore domain like"/>
    <property type="match status" value="1"/>
</dbReference>
<dbReference type="EMBL" id="CP071793">
    <property type="protein sequence ID" value="QTD51590.1"/>
    <property type="molecule type" value="Genomic_DNA"/>
</dbReference>
<evidence type="ECO:0000313" key="2">
    <source>
        <dbReference type="EMBL" id="QTD51590.1"/>
    </source>
</evidence>
<keyword evidence="1" id="KW-1133">Transmembrane helix</keyword>
<dbReference type="RefSeq" id="WP_237381718.1">
    <property type="nucleotide sequence ID" value="NZ_CP071793.1"/>
</dbReference>
<feature type="transmembrane region" description="Helical" evidence="1">
    <location>
        <begin position="455"/>
        <end position="485"/>
    </location>
</feature>
<dbReference type="Gene3D" id="3.30.70.1440">
    <property type="entry name" value="Multidrug efflux transporter AcrB pore domain"/>
    <property type="match status" value="1"/>
</dbReference>
<dbReference type="PANTHER" id="PTHR32063">
    <property type="match status" value="1"/>
</dbReference>
<feature type="transmembrane region" description="Helical" evidence="1">
    <location>
        <begin position="832"/>
        <end position="852"/>
    </location>
</feature>
<dbReference type="GO" id="GO:0042910">
    <property type="term" value="F:xenobiotic transmembrane transporter activity"/>
    <property type="evidence" value="ECO:0007669"/>
    <property type="project" value="TreeGrafter"/>
</dbReference>
<gene>
    <name evidence="2" type="ORF">J3U87_03895</name>
</gene>
<dbReference type="Gene3D" id="1.20.1640.10">
    <property type="entry name" value="Multidrug efflux transporter AcrB transmembrane domain"/>
    <property type="match status" value="2"/>
</dbReference>
<evidence type="ECO:0000313" key="3">
    <source>
        <dbReference type="Proteomes" id="UP000663929"/>
    </source>
</evidence>
<dbReference type="GO" id="GO:0005886">
    <property type="term" value="C:plasma membrane"/>
    <property type="evidence" value="ECO:0007669"/>
    <property type="project" value="TreeGrafter"/>
</dbReference>
<dbReference type="SUPFAM" id="SSF82866">
    <property type="entry name" value="Multidrug efflux transporter AcrB transmembrane domain"/>
    <property type="match status" value="2"/>
</dbReference>
<protein>
    <submittedName>
        <fullName evidence="2">Efflux RND transporter permease subunit</fullName>
    </submittedName>
</protein>
<feature type="transmembrane region" description="Helical" evidence="1">
    <location>
        <begin position="859"/>
        <end position="879"/>
    </location>
</feature>
<dbReference type="Gene3D" id="3.30.70.1430">
    <property type="entry name" value="Multidrug efflux transporter AcrB pore domain"/>
    <property type="match status" value="2"/>
</dbReference>
<dbReference type="PANTHER" id="PTHR32063:SF73">
    <property type="entry name" value="RND SUPERFAMILY EFFLUX PUMP PERMEASE COMPONENT 1"/>
    <property type="match status" value="1"/>
</dbReference>
<dbReference type="SUPFAM" id="SSF82693">
    <property type="entry name" value="Multidrug efflux transporter AcrB pore domain, PN1, PN2, PC1 and PC2 subdomains"/>
    <property type="match status" value="2"/>
</dbReference>
<feature type="transmembrane region" description="Helical" evidence="1">
    <location>
        <begin position="967"/>
        <end position="988"/>
    </location>
</feature>
<dbReference type="KEGG" id="scor:J3U87_03895"/>
<dbReference type="PRINTS" id="PR00702">
    <property type="entry name" value="ACRIFLAVINRP"/>
</dbReference>
<keyword evidence="1" id="KW-0812">Transmembrane</keyword>
<proteinExistence type="predicted"/>
<keyword evidence="1" id="KW-0472">Membrane</keyword>
<name>A0A8A4TPV6_SULCO</name>
<keyword evidence="3" id="KW-1185">Reference proteome</keyword>
<dbReference type="InterPro" id="IPR027463">
    <property type="entry name" value="AcrB_DN_DC_subdom"/>
</dbReference>
<organism evidence="2 3">
    <name type="scientific">Sulfidibacter corallicola</name>
    <dbReference type="NCBI Taxonomy" id="2818388"/>
    <lineage>
        <taxon>Bacteria</taxon>
        <taxon>Pseudomonadati</taxon>
        <taxon>Acidobacteriota</taxon>
        <taxon>Holophagae</taxon>
        <taxon>Acanthopleuribacterales</taxon>
        <taxon>Acanthopleuribacteraceae</taxon>
        <taxon>Sulfidibacter</taxon>
    </lineage>
</organism>
<dbReference type="Gene3D" id="3.30.2090.10">
    <property type="entry name" value="Multidrug efflux transporter AcrB TolC docking domain, DN and DC subdomains"/>
    <property type="match status" value="2"/>
</dbReference>
<feature type="transmembrane region" description="Helical" evidence="1">
    <location>
        <begin position="934"/>
        <end position="961"/>
    </location>
</feature>
<dbReference type="Proteomes" id="UP000663929">
    <property type="component" value="Chromosome"/>
</dbReference>
<dbReference type="AlphaFoldDB" id="A0A8A4TPV6"/>
<feature type="transmembrane region" description="Helical" evidence="1">
    <location>
        <begin position="885"/>
        <end position="904"/>
    </location>
</feature>
<feature type="transmembrane region" description="Helical" evidence="1">
    <location>
        <begin position="519"/>
        <end position="537"/>
    </location>
</feature>
<feature type="transmembrane region" description="Helical" evidence="1">
    <location>
        <begin position="429"/>
        <end position="449"/>
    </location>
</feature>
<reference evidence="2" key="1">
    <citation type="submission" date="2021-03" db="EMBL/GenBank/DDBJ databases">
        <title>Acanthopleuribacteraceae sp. M133.</title>
        <authorList>
            <person name="Wang G."/>
        </authorList>
    </citation>
    <scope>NUCLEOTIDE SEQUENCE</scope>
    <source>
        <strain evidence="2">M133</strain>
    </source>
</reference>
<dbReference type="InterPro" id="IPR001036">
    <property type="entry name" value="Acrflvin-R"/>
</dbReference>
<dbReference type="Pfam" id="PF00873">
    <property type="entry name" value="ACR_tran"/>
    <property type="match status" value="1"/>
</dbReference>
<accession>A0A8A4TPV6</accession>